<sequence length="768" mass="87198">MVKIFIFLSITLCSLQIFGQTGTVRGFIKSNEDGNAIPFVRVYIKELELGVNTDFNGFYSIPKIKVGTYTLTATNVEFVEFEKTIVIEKDKILNLNIDLDLGKFLKTVEVSGAQKEKKTSVQTSVIKITQKDILRVPTTGGEADIATYFQTVPGVVSTGDQGGQVYVRGGTPIQNKILLDGMTIYNPFHSIGFFSVFETDLIRSADIYTGGFNAKYGGRISSIMDVKYRDGNSKRLSGLVGLSPFTTKVLLEGPLSKKDNVSFILSSKMSLLEQTSKAIYPYVNDGDGLPFNFMDLYGKVSFAGSSGNQFNVFGFSFNDQVKYQAVSDLNWNSYGVGTNFAFVPQSSQIYLKGRINYSQYDITLDELELPERYSAIKGFEMAFDFTYFLKEKSQIDFGFQFNYFLTDYKTSNSENKTIQLTNNEPEAGLYLSYKKVSGRFVFEPSIRLQIYPEGNVISPEPRIGAKYNLTEDWRIKMAGGYFTQNYVSTTSDRDVVNLFYGFLNSPSNYPKEFTKSNGETVDIENGLQKAYHLIFGTEYDLTKKMSLNIEGYYKWFTQLTNLNPNKLFEDTFENANESDLFKKEFIIENGQAMGVDFVFKYSTKKFYFWTAYSLGKVTRWNGFDTYYPVFDRRHNVNVISTYNFGKDGSWEASVRWNLGSGLPFKKTTGVGDVPTISTVGDNYVTANNSDLTLLYENLNTGRLPAYHRLDINIKKTIESKKHERMRWEIIAGVTNAYSQENIFYINRVTAETVYQLPIMPSIALSWRF</sequence>
<dbReference type="InterPro" id="IPR037066">
    <property type="entry name" value="Plug_dom_sf"/>
</dbReference>
<dbReference type="RefSeq" id="WP_111063795.1">
    <property type="nucleotide sequence ID" value="NZ_JBHUCU010000005.1"/>
</dbReference>
<comment type="caution">
    <text evidence="2">The sequence shown here is derived from an EMBL/GenBank/DDBJ whole genome shotgun (WGS) entry which is preliminary data.</text>
</comment>
<evidence type="ECO:0000313" key="3">
    <source>
        <dbReference type="Proteomes" id="UP000249248"/>
    </source>
</evidence>
<evidence type="ECO:0000313" key="2">
    <source>
        <dbReference type="EMBL" id="PZE16404.1"/>
    </source>
</evidence>
<gene>
    <name evidence="2" type="ORF">DNU06_12700</name>
</gene>
<dbReference type="OrthoDB" id="9803050at2"/>
<accession>A0A2W1MYE5</accession>
<dbReference type="Pfam" id="PF07715">
    <property type="entry name" value="Plug"/>
    <property type="match status" value="1"/>
</dbReference>
<feature type="domain" description="TonB-dependent receptor plug" evidence="1">
    <location>
        <begin position="118"/>
        <end position="219"/>
    </location>
</feature>
<dbReference type="SUPFAM" id="SSF49452">
    <property type="entry name" value="Starch-binding domain-like"/>
    <property type="match status" value="1"/>
</dbReference>
<dbReference type="AlphaFoldDB" id="A0A2W1MYE5"/>
<keyword evidence="2" id="KW-0675">Receptor</keyword>
<evidence type="ECO:0000259" key="1">
    <source>
        <dbReference type="Pfam" id="PF07715"/>
    </source>
</evidence>
<dbReference type="Pfam" id="PF13715">
    <property type="entry name" value="CarbopepD_reg_2"/>
    <property type="match status" value="1"/>
</dbReference>
<name>A0A2W1MYE5_9FLAO</name>
<reference evidence="2 3" key="1">
    <citation type="submission" date="2018-06" db="EMBL/GenBank/DDBJ databases">
        <title>The draft genome sequence of Crocinitomix sp. SM1701.</title>
        <authorList>
            <person name="Zhang X."/>
        </authorList>
    </citation>
    <scope>NUCLEOTIDE SEQUENCE [LARGE SCALE GENOMIC DNA]</scope>
    <source>
        <strain evidence="2 3">SM1701</strain>
    </source>
</reference>
<dbReference type="InterPro" id="IPR013784">
    <property type="entry name" value="Carb-bd-like_fold"/>
</dbReference>
<organism evidence="2 3">
    <name type="scientific">Putridiphycobacter roseus</name>
    <dbReference type="NCBI Taxonomy" id="2219161"/>
    <lineage>
        <taxon>Bacteria</taxon>
        <taxon>Pseudomonadati</taxon>
        <taxon>Bacteroidota</taxon>
        <taxon>Flavobacteriia</taxon>
        <taxon>Flavobacteriales</taxon>
        <taxon>Crocinitomicaceae</taxon>
        <taxon>Putridiphycobacter</taxon>
    </lineage>
</organism>
<dbReference type="Gene3D" id="2.170.130.10">
    <property type="entry name" value="TonB-dependent receptor, plug domain"/>
    <property type="match status" value="1"/>
</dbReference>
<proteinExistence type="predicted"/>
<dbReference type="Gene3D" id="2.60.40.1120">
    <property type="entry name" value="Carboxypeptidase-like, regulatory domain"/>
    <property type="match status" value="1"/>
</dbReference>
<dbReference type="SUPFAM" id="SSF56935">
    <property type="entry name" value="Porins"/>
    <property type="match status" value="1"/>
</dbReference>
<protein>
    <submittedName>
        <fullName evidence="2">TonB-dependent receptor</fullName>
    </submittedName>
</protein>
<dbReference type="EMBL" id="QKSB01000008">
    <property type="protein sequence ID" value="PZE16404.1"/>
    <property type="molecule type" value="Genomic_DNA"/>
</dbReference>
<dbReference type="GO" id="GO:0030246">
    <property type="term" value="F:carbohydrate binding"/>
    <property type="evidence" value="ECO:0007669"/>
    <property type="project" value="InterPro"/>
</dbReference>
<dbReference type="InterPro" id="IPR012910">
    <property type="entry name" value="Plug_dom"/>
</dbReference>
<keyword evidence="3" id="KW-1185">Reference proteome</keyword>
<dbReference type="Proteomes" id="UP000249248">
    <property type="component" value="Unassembled WGS sequence"/>
</dbReference>